<keyword evidence="2" id="KW-1185">Reference proteome</keyword>
<organism evidence="1 2">
    <name type="scientific">Coniophora puteana (strain RWD-64-598)</name>
    <name type="common">Brown rot fungus</name>
    <dbReference type="NCBI Taxonomy" id="741705"/>
    <lineage>
        <taxon>Eukaryota</taxon>
        <taxon>Fungi</taxon>
        <taxon>Dikarya</taxon>
        <taxon>Basidiomycota</taxon>
        <taxon>Agaricomycotina</taxon>
        <taxon>Agaricomycetes</taxon>
        <taxon>Agaricomycetidae</taxon>
        <taxon>Boletales</taxon>
        <taxon>Coniophorineae</taxon>
        <taxon>Coniophoraceae</taxon>
        <taxon>Coniophora</taxon>
    </lineage>
</organism>
<dbReference type="EMBL" id="JH711573">
    <property type="protein sequence ID" value="EIW86310.1"/>
    <property type="molecule type" value="Genomic_DNA"/>
</dbReference>
<dbReference type="Proteomes" id="UP000053558">
    <property type="component" value="Unassembled WGS sequence"/>
</dbReference>
<dbReference type="KEGG" id="cput:CONPUDRAFT_148402"/>
<gene>
    <name evidence="1" type="ORF">CONPUDRAFT_148402</name>
</gene>
<accession>A0A5M3N4F7</accession>
<evidence type="ECO:0000313" key="1">
    <source>
        <dbReference type="EMBL" id="EIW86310.1"/>
    </source>
</evidence>
<proteinExistence type="predicted"/>
<dbReference type="AlphaFoldDB" id="A0A5M3N4F7"/>
<dbReference type="GeneID" id="19202510"/>
<dbReference type="InterPro" id="IPR040521">
    <property type="entry name" value="KDZ"/>
</dbReference>
<name>A0A5M3N4F7_CONPW</name>
<evidence type="ECO:0008006" key="3">
    <source>
        <dbReference type="Google" id="ProtNLM"/>
    </source>
</evidence>
<dbReference type="RefSeq" id="XP_007763166.1">
    <property type="nucleotide sequence ID" value="XM_007764976.1"/>
</dbReference>
<dbReference type="OrthoDB" id="2665372at2759"/>
<protein>
    <recommendedName>
        <fullName evidence="3">CxC1-like cysteine cluster associated with KDZ transposases domain-containing protein</fullName>
    </recommendedName>
</protein>
<sequence>MSDADVEMLVESAKKLSLVDIFAVRTSTVSSPFNLLLVPVLVRQGFIFCLPNSPSTVFTVQSLRAYHVLKMRTPQVSTQSYVRSLCDLHRVVFNTHLARQFVQVFNMYIQIKHKVAGFVREALRCDMPDWHLAHVCPCCMYHLTDEPELKYSMFYTMDGNDSLKCAYKCLQDISEGAGASSKLPSLLKVPPDRYLNCETVNKWANNWLDALISDEGMEDNPCAGRWKNMKDNIAKKMWAVFNETGIFLAVCRHGFLLLVADMVRSREL</sequence>
<comment type="caution">
    <text evidence="1">The sequence shown here is derived from an EMBL/GenBank/DDBJ whole genome shotgun (WGS) entry which is preliminary data.</text>
</comment>
<reference evidence="2" key="1">
    <citation type="journal article" date="2012" name="Science">
        <title>The Paleozoic origin of enzymatic lignin decomposition reconstructed from 31 fungal genomes.</title>
        <authorList>
            <person name="Floudas D."/>
            <person name="Binder M."/>
            <person name="Riley R."/>
            <person name="Barry K."/>
            <person name="Blanchette R.A."/>
            <person name="Henrissat B."/>
            <person name="Martinez A.T."/>
            <person name="Otillar R."/>
            <person name="Spatafora J.W."/>
            <person name="Yadav J.S."/>
            <person name="Aerts A."/>
            <person name="Benoit I."/>
            <person name="Boyd A."/>
            <person name="Carlson A."/>
            <person name="Copeland A."/>
            <person name="Coutinho P.M."/>
            <person name="de Vries R.P."/>
            <person name="Ferreira P."/>
            <person name="Findley K."/>
            <person name="Foster B."/>
            <person name="Gaskell J."/>
            <person name="Glotzer D."/>
            <person name="Gorecki P."/>
            <person name="Heitman J."/>
            <person name="Hesse C."/>
            <person name="Hori C."/>
            <person name="Igarashi K."/>
            <person name="Jurgens J.A."/>
            <person name="Kallen N."/>
            <person name="Kersten P."/>
            <person name="Kohler A."/>
            <person name="Kuees U."/>
            <person name="Kumar T.K.A."/>
            <person name="Kuo A."/>
            <person name="LaButti K."/>
            <person name="Larrondo L.F."/>
            <person name="Lindquist E."/>
            <person name="Ling A."/>
            <person name="Lombard V."/>
            <person name="Lucas S."/>
            <person name="Lundell T."/>
            <person name="Martin R."/>
            <person name="McLaughlin D.J."/>
            <person name="Morgenstern I."/>
            <person name="Morin E."/>
            <person name="Murat C."/>
            <person name="Nagy L.G."/>
            <person name="Nolan M."/>
            <person name="Ohm R.A."/>
            <person name="Patyshakuliyeva A."/>
            <person name="Rokas A."/>
            <person name="Ruiz-Duenas F.J."/>
            <person name="Sabat G."/>
            <person name="Salamov A."/>
            <person name="Samejima M."/>
            <person name="Schmutz J."/>
            <person name="Slot J.C."/>
            <person name="St John F."/>
            <person name="Stenlid J."/>
            <person name="Sun H."/>
            <person name="Sun S."/>
            <person name="Syed K."/>
            <person name="Tsang A."/>
            <person name="Wiebenga A."/>
            <person name="Young D."/>
            <person name="Pisabarro A."/>
            <person name="Eastwood D.C."/>
            <person name="Martin F."/>
            <person name="Cullen D."/>
            <person name="Grigoriev I.V."/>
            <person name="Hibbett D.S."/>
        </authorList>
    </citation>
    <scope>NUCLEOTIDE SEQUENCE [LARGE SCALE GENOMIC DNA]</scope>
    <source>
        <strain evidence="2">RWD-64-598 SS2</strain>
    </source>
</reference>
<dbReference type="Pfam" id="PF18758">
    <property type="entry name" value="KDZ"/>
    <property type="match status" value="1"/>
</dbReference>
<evidence type="ECO:0000313" key="2">
    <source>
        <dbReference type="Proteomes" id="UP000053558"/>
    </source>
</evidence>